<dbReference type="RefSeq" id="WP_092874235.1">
    <property type="nucleotide sequence ID" value="NZ_FOJY01000022.1"/>
</dbReference>
<dbReference type="InterPro" id="IPR029039">
    <property type="entry name" value="Flavoprotein-like_sf"/>
</dbReference>
<accession>A0A1I1A7W5</accession>
<organism evidence="1 2">
    <name type="scientific">Acetitomaculum ruminis DSM 5522</name>
    <dbReference type="NCBI Taxonomy" id="1120918"/>
    <lineage>
        <taxon>Bacteria</taxon>
        <taxon>Bacillati</taxon>
        <taxon>Bacillota</taxon>
        <taxon>Clostridia</taxon>
        <taxon>Lachnospirales</taxon>
        <taxon>Lachnospiraceae</taxon>
        <taxon>Acetitomaculum</taxon>
    </lineage>
</organism>
<dbReference type="OrthoDB" id="1797739at2"/>
<evidence type="ECO:0000313" key="2">
    <source>
        <dbReference type="Proteomes" id="UP000198838"/>
    </source>
</evidence>
<keyword evidence="2" id="KW-1185">Reference proteome</keyword>
<dbReference type="SUPFAM" id="SSF52218">
    <property type="entry name" value="Flavoproteins"/>
    <property type="match status" value="1"/>
</dbReference>
<dbReference type="STRING" id="1120918.SAMN05216249_1228"/>
<evidence type="ECO:0008006" key="3">
    <source>
        <dbReference type="Google" id="ProtNLM"/>
    </source>
</evidence>
<proteinExistence type="predicted"/>
<dbReference type="EMBL" id="FOJY01000022">
    <property type="protein sequence ID" value="SFB33622.1"/>
    <property type="molecule type" value="Genomic_DNA"/>
</dbReference>
<evidence type="ECO:0000313" key="1">
    <source>
        <dbReference type="EMBL" id="SFB33622.1"/>
    </source>
</evidence>
<name>A0A1I1A7W5_9FIRM</name>
<dbReference type="Gene3D" id="3.40.50.360">
    <property type="match status" value="1"/>
</dbReference>
<reference evidence="1 2" key="1">
    <citation type="submission" date="2016-10" db="EMBL/GenBank/DDBJ databases">
        <authorList>
            <person name="de Groot N.N."/>
        </authorList>
    </citation>
    <scope>NUCLEOTIDE SEQUENCE [LARGE SCALE GENOMIC DNA]</scope>
    <source>
        <strain evidence="1 2">DSM 5522</strain>
    </source>
</reference>
<protein>
    <recommendedName>
        <fullName evidence="3">Multimeric flavodoxin WrbA</fullName>
    </recommendedName>
</protein>
<gene>
    <name evidence="1" type="ORF">SAMN05216249_1228</name>
</gene>
<dbReference type="Proteomes" id="UP000198838">
    <property type="component" value="Unassembled WGS sequence"/>
</dbReference>
<sequence length="215" mass="24653">MHVMIVNGSPRVENLSNTEKIIDAFVTGLSECDATYERYAISKRSSWKKIKEAYMKNTEIIFALPLYAENIPGIMLEFLETLPAKDSNTRLSFILQGGFGEASQLDCGLRFLRNLPKYLGVSYGGTLVKGDNFGIRVVKEEIIKFIIPYVEQGRAFVRENGFKSKRIKKFAGPKYYALPVRIIYQFIFMTYAKKRFAKLAKEWGSSVPIDYKPWE</sequence>
<dbReference type="AlphaFoldDB" id="A0A1I1A7W5"/>